<dbReference type="InterPro" id="IPR018870">
    <property type="entry name" value="Tti2"/>
</dbReference>
<gene>
    <name evidence="2" type="ORF">K443DRAFT_129044</name>
</gene>
<dbReference type="Proteomes" id="UP000054477">
    <property type="component" value="Unassembled WGS sequence"/>
</dbReference>
<name>A0A0C9YBM4_9AGAR</name>
<dbReference type="GO" id="GO:0005829">
    <property type="term" value="C:cytosol"/>
    <property type="evidence" value="ECO:0007669"/>
    <property type="project" value="TreeGrafter"/>
</dbReference>
<dbReference type="Pfam" id="PF10521">
    <property type="entry name" value="Tti2"/>
    <property type="match status" value="1"/>
</dbReference>
<keyword evidence="3" id="KW-1185">Reference proteome</keyword>
<dbReference type="InterPro" id="IPR016024">
    <property type="entry name" value="ARM-type_fold"/>
</dbReference>
<proteinExistence type="inferred from homology"/>
<dbReference type="InterPro" id="IPR011989">
    <property type="entry name" value="ARM-like"/>
</dbReference>
<dbReference type="PANTHER" id="PTHR32226">
    <property type="entry name" value="TELO2-INTERACTING PROTEIN 2"/>
    <property type="match status" value="1"/>
</dbReference>
<evidence type="ECO:0000256" key="1">
    <source>
        <dbReference type="ARBA" id="ARBA00034736"/>
    </source>
</evidence>
<reference evidence="3" key="2">
    <citation type="submission" date="2015-01" db="EMBL/GenBank/DDBJ databases">
        <title>Evolutionary Origins and Diversification of the Mycorrhizal Mutualists.</title>
        <authorList>
            <consortium name="DOE Joint Genome Institute"/>
            <consortium name="Mycorrhizal Genomics Consortium"/>
            <person name="Kohler A."/>
            <person name="Kuo A."/>
            <person name="Nagy L.G."/>
            <person name="Floudas D."/>
            <person name="Copeland A."/>
            <person name="Barry K.W."/>
            <person name="Cichocki N."/>
            <person name="Veneault-Fourrey C."/>
            <person name="LaButti K."/>
            <person name="Lindquist E.A."/>
            <person name="Lipzen A."/>
            <person name="Lundell T."/>
            <person name="Morin E."/>
            <person name="Murat C."/>
            <person name="Riley R."/>
            <person name="Ohm R."/>
            <person name="Sun H."/>
            <person name="Tunlid A."/>
            <person name="Henrissat B."/>
            <person name="Grigoriev I.V."/>
            <person name="Hibbett D.S."/>
            <person name="Martin F."/>
        </authorList>
    </citation>
    <scope>NUCLEOTIDE SEQUENCE [LARGE SCALE GENOMIC DNA]</scope>
    <source>
        <strain evidence="3">LaAM-08-1</strain>
    </source>
</reference>
<dbReference type="SUPFAM" id="SSF48371">
    <property type="entry name" value="ARM repeat"/>
    <property type="match status" value="1"/>
</dbReference>
<dbReference type="PANTHER" id="PTHR32226:SF2">
    <property type="entry name" value="TELO2-INTERACTING PROTEIN 2"/>
    <property type="match status" value="1"/>
</dbReference>
<organism evidence="2 3">
    <name type="scientific">Laccaria amethystina LaAM-08-1</name>
    <dbReference type="NCBI Taxonomy" id="1095629"/>
    <lineage>
        <taxon>Eukaryota</taxon>
        <taxon>Fungi</taxon>
        <taxon>Dikarya</taxon>
        <taxon>Basidiomycota</taxon>
        <taxon>Agaricomycotina</taxon>
        <taxon>Agaricomycetes</taxon>
        <taxon>Agaricomycetidae</taxon>
        <taxon>Agaricales</taxon>
        <taxon>Agaricineae</taxon>
        <taxon>Hydnangiaceae</taxon>
        <taxon>Laccaria</taxon>
    </lineage>
</organism>
<dbReference type="OrthoDB" id="6417021at2759"/>
<dbReference type="AlphaFoldDB" id="A0A0C9YBM4"/>
<evidence type="ECO:0000313" key="2">
    <source>
        <dbReference type="EMBL" id="KIK07682.1"/>
    </source>
</evidence>
<dbReference type="EMBL" id="KN838546">
    <property type="protein sequence ID" value="KIK07682.1"/>
    <property type="molecule type" value="Genomic_DNA"/>
</dbReference>
<accession>A0A0C9YBM4</accession>
<dbReference type="GO" id="GO:0005634">
    <property type="term" value="C:nucleus"/>
    <property type="evidence" value="ECO:0007669"/>
    <property type="project" value="TreeGrafter"/>
</dbReference>
<protein>
    <submittedName>
        <fullName evidence="2">Uncharacterized protein</fullName>
    </submittedName>
</protein>
<comment type="similarity">
    <text evidence="1">Belongs to the TTI2 family.</text>
</comment>
<evidence type="ECO:0000313" key="3">
    <source>
        <dbReference type="Proteomes" id="UP000054477"/>
    </source>
</evidence>
<dbReference type="GO" id="GO:0110078">
    <property type="term" value="C:TTT Hsp90 cochaperone complex"/>
    <property type="evidence" value="ECO:0007669"/>
    <property type="project" value="InterPro"/>
</dbReference>
<dbReference type="Gene3D" id="1.25.10.10">
    <property type="entry name" value="Leucine-rich Repeat Variant"/>
    <property type="match status" value="1"/>
</dbReference>
<sequence>MPIAENKSLQSLIDALRIPPDFGRYENLEPAALSSLDEWKRDAPNVLSEIRILFLLRTQGDNEDHKLVGGEGIQDNEGTPPLKELGDIAFAVTPFAAVKFERDNGEYPWVTLSSAEVAQDILSATPQFTHPTKCLLVQILTHNIKPIFQSNPHPSLNLETGRKLLRPAGGPMASQDYYFGQEWKNSPGAATVVLWCVSNIQKDWYEEVWPLVIPPVMTLLDDYEAKYKLWGVRIVLEMLKHVPKDLPRRTGVDGLLRSSLKTCLAHLQNPETGPLLRAAISAWLELAMMTTQFGSEQRFNELCALLGDGIIEDVWLYSEDKPDAVLATLQALPPVVQALGVGCARYLKDLIPQLVHPLIPKLLVEPRLDMQLASLGVLQAVMEACPPRMHRWKGTILNGICRCWVVMIVDQDVPDQTLKRELQSACKMLAEVCPSVVEEYQKLVAIDKKMFGDLFVRIPVSQ</sequence>
<dbReference type="HOGENOM" id="CLU_046584_0_0_1"/>
<dbReference type="STRING" id="1095629.A0A0C9YBM4"/>
<reference evidence="2 3" key="1">
    <citation type="submission" date="2014-04" db="EMBL/GenBank/DDBJ databases">
        <authorList>
            <consortium name="DOE Joint Genome Institute"/>
            <person name="Kuo A."/>
            <person name="Kohler A."/>
            <person name="Nagy L.G."/>
            <person name="Floudas D."/>
            <person name="Copeland A."/>
            <person name="Barry K.W."/>
            <person name="Cichocki N."/>
            <person name="Veneault-Fourrey C."/>
            <person name="LaButti K."/>
            <person name="Lindquist E.A."/>
            <person name="Lipzen A."/>
            <person name="Lundell T."/>
            <person name="Morin E."/>
            <person name="Murat C."/>
            <person name="Sun H."/>
            <person name="Tunlid A."/>
            <person name="Henrissat B."/>
            <person name="Grigoriev I.V."/>
            <person name="Hibbett D.S."/>
            <person name="Martin F."/>
            <person name="Nordberg H.P."/>
            <person name="Cantor M.N."/>
            <person name="Hua S.X."/>
        </authorList>
    </citation>
    <scope>NUCLEOTIDE SEQUENCE [LARGE SCALE GENOMIC DNA]</scope>
    <source>
        <strain evidence="2 3">LaAM-08-1</strain>
    </source>
</reference>